<sequence>MSENLKRAESLFNRIMNQNSHDSLVSSSSTTTTNTNTPTLSTPPISTSTPLANHQSSSSSFFPSDKQSSSNIRKLDVEKLTQEALSTVPFAHHTLLYCWTI</sequence>
<feature type="compositionally biased region" description="Low complexity" evidence="1">
    <location>
        <begin position="26"/>
        <end position="70"/>
    </location>
</feature>
<dbReference type="AlphaFoldDB" id="M3JVY8"/>
<dbReference type="EMBL" id="AOGT01001969">
    <property type="protein sequence ID" value="EMG46549.1"/>
    <property type="molecule type" value="Genomic_DNA"/>
</dbReference>
<gene>
    <name evidence="2" type="ORF">G210_3203</name>
</gene>
<feature type="non-terminal residue" evidence="2">
    <location>
        <position position="1"/>
    </location>
</feature>
<evidence type="ECO:0000313" key="3">
    <source>
        <dbReference type="Proteomes" id="UP000011777"/>
    </source>
</evidence>
<feature type="region of interest" description="Disordered" evidence="1">
    <location>
        <begin position="17"/>
        <end position="72"/>
    </location>
</feature>
<accession>M3JVY8</accession>
<dbReference type="Proteomes" id="UP000011777">
    <property type="component" value="Unassembled WGS sequence"/>
</dbReference>
<protein>
    <submittedName>
        <fullName evidence="2">Uncharacterized protein</fullName>
    </submittedName>
</protein>
<organism evidence="2 3">
    <name type="scientific">Candida maltosa (strain Xu316)</name>
    <name type="common">Yeast</name>
    <dbReference type="NCBI Taxonomy" id="1245528"/>
    <lineage>
        <taxon>Eukaryota</taxon>
        <taxon>Fungi</taxon>
        <taxon>Dikarya</taxon>
        <taxon>Ascomycota</taxon>
        <taxon>Saccharomycotina</taxon>
        <taxon>Pichiomycetes</taxon>
        <taxon>Debaryomycetaceae</taxon>
        <taxon>Candida/Lodderomyces clade</taxon>
        <taxon>Candida</taxon>
    </lineage>
</organism>
<evidence type="ECO:0000313" key="2">
    <source>
        <dbReference type="EMBL" id="EMG46549.1"/>
    </source>
</evidence>
<evidence type="ECO:0000256" key="1">
    <source>
        <dbReference type="SAM" id="MobiDB-lite"/>
    </source>
</evidence>
<name>M3JVY8_CANMX</name>
<dbReference type="HOGENOM" id="CLU_2298258_0_0_1"/>
<comment type="caution">
    <text evidence="2">The sequence shown here is derived from an EMBL/GenBank/DDBJ whole genome shotgun (WGS) entry which is preliminary data.</text>
</comment>
<feature type="non-terminal residue" evidence="2">
    <location>
        <position position="101"/>
    </location>
</feature>
<reference evidence="2 3" key="1">
    <citation type="submission" date="2013-02" db="EMBL/GenBank/DDBJ databases">
        <title>Genome sequence of Candida maltosa Xu316, a potential industrial strain for xylitol and ethanol production.</title>
        <authorList>
            <person name="Yu J."/>
            <person name="Wang Q."/>
            <person name="Geng X."/>
            <person name="Bao W."/>
            <person name="He P."/>
            <person name="Cai J."/>
        </authorList>
    </citation>
    <scope>NUCLEOTIDE SEQUENCE [LARGE SCALE GENOMIC DNA]</scope>
    <source>
        <strain evidence="3">Xu316</strain>
    </source>
</reference>
<dbReference type="STRING" id="1245528.M3JVY8"/>
<proteinExistence type="predicted"/>
<keyword evidence="3" id="KW-1185">Reference proteome</keyword>